<dbReference type="InterPro" id="IPR029045">
    <property type="entry name" value="ClpP/crotonase-like_dom_sf"/>
</dbReference>
<accession>A0A177Y700</accession>
<organism evidence="1 2">
    <name type="scientific">Rhodococcoides kyotonense</name>
    <dbReference type="NCBI Taxonomy" id="398843"/>
    <lineage>
        <taxon>Bacteria</taxon>
        <taxon>Bacillati</taxon>
        <taxon>Actinomycetota</taxon>
        <taxon>Actinomycetes</taxon>
        <taxon>Mycobacteriales</taxon>
        <taxon>Nocardiaceae</taxon>
        <taxon>Rhodococcoides</taxon>
    </lineage>
</organism>
<dbReference type="Proteomes" id="UP000077519">
    <property type="component" value="Unassembled WGS sequence"/>
</dbReference>
<dbReference type="PANTHER" id="PTHR11941">
    <property type="entry name" value="ENOYL-COA HYDRATASE-RELATED"/>
    <property type="match status" value="1"/>
</dbReference>
<evidence type="ECO:0000313" key="1">
    <source>
        <dbReference type="EMBL" id="OAK51267.1"/>
    </source>
</evidence>
<gene>
    <name evidence="1" type="ORF">A3K89_13760</name>
</gene>
<reference evidence="1 2" key="1">
    <citation type="submission" date="2016-03" db="EMBL/GenBank/DDBJ databases">
        <title>Genome sequence of Rhodococcus kyotonensis KB10.</title>
        <authorList>
            <person name="Jeong H."/>
            <person name="Hong C.E."/>
            <person name="Jo S.H."/>
            <person name="Park J.M."/>
        </authorList>
    </citation>
    <scope>NUCLEOTIDE SEQUENCE [LARGE SCALE GENOMIC DNA]</scope>
    <source>
        <strain evidence="1 2">KB10</strain>
    </source>
</reference>
<dbReference type="EMBL" id="LVHI01000040">
    <property type="protein sequence ID" value="OAK51267.1"/>
    <property type="molecule type" value="Genomic_DNA"/>
</dbReference>
<evidence type="ECO:0000313" key="2">
    <source>
        <dbReference type="Proteomes" id="UP000077519"/>
    </source>
</evidence>
<dbReference type="CDD" id="cd06558">
    <property type="entry name" value="crotonase-like"/>
    <property type="match status" value="1"/>
</dbReference>
<dbReference type="RefSeq" id="WP_068431997.1">
    <property type="nucleotide sequence ID" value="NZ_LVHI01000040.1"/>
</dbReference>
<proteinExistence type="predicted"/>
<dbReference type="Pfam" id="PF00378">
    <property type="entry name" value="ECH_1"/>
    <property type="match status" value="1"/>
</dbReference>
<dbReference type="AlphaFoldDB" id="A0A177Y700"/>
<protein>
    <submittedName>
        <fullName evidence="1">Enoyl-CoA hydratase</fullName>
    </submittedName>
</protein>
<keyword evidence="2" id="KW-1185">Reference proteome</keyword>
<sequence length="235" mass="25022">MPYLERDGDVHILFLGPEGSTEDSENRFHPDWIDSVHSLLDEVEAISGPSALVTSATGKFFTNGLDTDWLFANLDKITSYLDRVHTLYTRLLTFPMATVAAVQGHAFGAGAMLATAHDFRVVRADRGFYCLPEVSLNMPFTIGMSALITGRLPKQTAVEAMTTGKRYGGPDAVAAGIADAVADVDRVLPDAVARAAALTGTRGPNLAGIKRGIHADVLAALNTPTGESNFSFGNQ</sequence>
<dbReference type="GO" id="GO:0006635">
    <property type="term" value="P:fatty acid beta-oxidation"/>
    <property type="evidence" value="ECO:0007669"/>
    <property type="project" value="TreeGrafter"/>
</dbReference>
<dbReference type="InterPro" id="IPR001753">
    <property type="entry name" value="Enoyl-CoA_hydra/iso"/>
</dbReference>
<dbReference type="GO" id="GO:0004165">
    <property type="term" value="F:delta(3)-delta(2)-enoyl-CoA isomerase activity"/>
    <property type="evidence" value="ECO:0007669"/>
    <property type="project" value="TreeGrafter"/>
</dbReference>
<dbReference type="Gene3D" id="3.90.226.10">
    <property type="entry name" value="2-enoyl-CoA Hydratase, Chain A, domain 1"/>
    <property type="match status" value="1"/>
</dbReference>
<name>A0A177Y700_9NOCA</name>
<dbReference type="SUPFAM" id="SSF52096">
    <property type="entry name" value="ClpP/crotonase"/>
    <property type="match status" value="1"/>
</dbReference>
<comment type="caution">
    <text evidence="1">The sequence shown here is derived from an EMBL/GenBank/DDBJ whole genome shotgun (WGS) entry which is preliminary data.</text>
</comment>
<dbReference type="PANTHER" id="PTHR11941:SF75">
    <property type="entry name" value="ENOYL-COA HYDRATASE_ISOMERASE FAMILY PROTEIN"/>
    <property type="match status" value="1"/>
</dbReference>